<accession>A0ABT4BGF1</accession>
<gene>
    <name evidence="2" type="ORF">OWR29_46810</name>
</gene>
<dbReference type="RefSeq" id="WP_267570179.1">
    <property type="nucleotide sequence ID" value="NZ_JAPNTZ010000028.1"/>
</dbReference>
<feature type="signal peptide" evidence="1">
    <location>
        <begin position="1"/>
        <end position="23"/>
    </location>
</feature>
<name>A0ABT4BGF1_9ACTN</name>
<evidence type="ECO:0000256" key="1">
    <source>
        <dbReference type="SAM" id="SignalP"/>
    </source>
</evidence>
<dbReference type="EMBL" id="JAPNTZ010000028">
    <property type="protein sequence ID" value="MCY1145562.1"/>
    <property type="molecule type" value="Genomic_DNA"/>
</dbReference>
<protein>
    <submittedName>
        <fullName evidence="2">Uncharacterized protein</fullName>
    </submittedName>
</protein>
<feature type="chain" id="PRO_5046625726" evidence="1">
    <location>
        <begin position="24"/>
        <end position="132"/>
    </location>
</feature>
<comment type="caution">
    <text evidence="2">The sequence shown here is derived from an EMBL/GenBank/DDBJ whole genome shotgun (WGS) entry which is preliminary data.</text>
</comment>
<evidence type="ECO:0000313" key="2">
    <source>
        <dbReference type="EMBL" id="MCY1145562.1"/>
    </source>
</evidence>
<keyword evidence="1" id="KW-0732">Signal</keyword>
<keyword evidence="3" id="KW-1185">Reference proteome</keyword>
<evidence type="ECO:0000313" key="3">
    <source>
        <dbReference type="Proteomes" id="UP001151002"/>
    </source>
</evidence>
<dbReference type="Proteomes" id="UP001151002">
    <property type="component" value="Unassembled WGS sequence"/>
</dbReference>
<reference evidence="2" key="1">
    <citation type="submission" date="2022-11" db="EMBL/GenBank/DDBJ databases">
        <authorList>
            <person name="Somphong A."/>
            <person name="Phongsopitanun W."/>
        </authorList>
    </citation>
    <scope>NUCLEOTIDE SEQUENCE</scope>
    <source>
        <strain evidence="2">Pm04-4</strain>
    </source>
</reference>
<proteinExistence type="predicted"/>
<organism evidence="2 3">
    <name type="scientific">Paractinoplanes pyxinae</name>
    <dbReference type="NCBI Taxonomy" id="2997416"/>
    <lineage>
        <taxon>Bacteria</taxon>
        <taxon>Bacillati</taxon>
        <taxon>Actinomycetota</taxon>
        <taxon>Actinomycetes</taxon>
        <taxon>Micromonosporales</taxon>
        <taxon>Micromonosporaceae</taxon>
        <taxon>Paractinoplanes</taxon>
    </lineage>
</organism>
<sequence>MATTVKLMSAVLAVGVLAGGAAAPRFTQPVDAPPCTRFVTPGTASAGEWIPVLAYRHRDRRGPLEIRFDGQPVAYRLLRYAAFSTPQTELFLSVHVPSGAPRGLHDLELYEPSPTPGRAPERLAVSAIVLGP</sequence>